<reference evidence="3 4" key="1">
    <citation type="submission" date="2018-05" db="EMBL/GenBank/DDBJ databases">
        <title>Genome Sequence of an Efficient Indole-Degrading Bacterium, Alcaligenes sp.YBY.</title>
        <authorList>
            <person name="Yang B."/>
        </authorList>
    </citation>
    <scope>NUCLEOTIDE SEQUENCE [LARGE SCALE GENOMIC DNA]</scope>
    <source>
        <strain evidence="3 4">YBY</strain>
    </source>
</reference>
<dbReference type="FunFam" id="2.70.70.10:FF:000019">
    <property type="entry name" value="M23 family peptidase"/>
    <property type="match status" value="1"/>
</dbReference>
<dbReference type="GO" id="GO:0004222">
    <property type="term" value="F:metalloendopeptidase activity"/>
    <property type="evidence" value="ECO:0007669"/>
    <property type="project" value="TreeGrafter"/>
</dbReference>
<name>A0A2U2BPM5_ALCFA</name>
<dbReference type="AlphaFoldDB" id="A0A2U2BPM5"/>
<dbReference type="Pfam" id="PF18421">
    <property type="entry name" value="Peptidase_M23_N"/>
    <property type="match status" value="1"/>
</dbReference>
<feature type="domain" description="M23ase beta-sheet core" evidence="1">
    <location>
        <begin position="187"/>
        <end position="281"/>
    </location>
</feature>
<dbReference type="Pfam" id="PF01551">
    <property type="entry name" value="Peptidase_M23"/>
    <property type="match status" value="1"/>
</dbReference>
<dbReference type="Gene3D" id="2.60.40.1590">
    <property type="entry name" value="Peptidoglycan hydrolase domains"/>
    <property type="match status" value="1"/>
</dbReference>
<dbReference type="Proteomes" id="UP000245216">
    <property type="component" value="Unassembled WGS sequence"/>
</dbReference>
<evidence type="ECO:0000313" key="4">
    <source>
        <dbReference type="Proteomes" id="UP000245216"/>
    </source>
</evidence>
<dbReference type="PANTHER" id="PTHR21666:SF285">
    <property type="entry name" value="M23 FAMILY METALLOPEPTIDASE"/>
    <property type="match status" value="1"/>
</dbReference>
<evidence type="ECO:0000313" key="3">
    <source>
        <dbReference type="EMBL" id="PWE15962.1"/>
    </source>
</evidence>
<sequence length="290" mass="31594">MNHTDISLVRRRLLGAATVWGLTAPYMAYAAPQQGTFIERTLHRPVPGGVAVLDLGSGGSAPVVHFNGNRVLVIQDADQRWKAIVGLDLKTQAGQHSISVQGQSGVAFQVGSKRYREQRITLKNKSHVNPDPQQQARFEREYEEQMQAYASFRTEGPSNVVFEKPVPGRLTSPFGLRRFFNGEERNPHSGLDFAAPTGTAVKVPADGIVTIVADYFFNGKTVFVDHGQGLITMFCHLSAFDVRVGDRVSRGDVVACSGATGRATGPHLHWNVSLNNARVDPAIFIGAFQA</sequence>
<proteinExistence type="predicted"/>
<dbReference type="InterPro" id="IPR011055">
    <property type="entry name" value="Dup_hybrid_motif"/>
</dbReference>
<reference evidence="3 4" key="2">
    <citation type="submission" date="2018-05" db="EMBL/GenBank/DDBJ databases">
        <authorList>
            <person name="Lanie J.A."/>
            <person name="Ng W.-L."/>
            <person name="Kazmierczak K.M."/>
            <person name="Andrzejewski T.M."/>
            <person name="Davidsen T.M."/>
            <person name="Wayne K.J."/>
            <person name="Tettelin H."/>
            <person name="Glass J.I."/>
            <person name="Rusch D."/>
            <person name="Podicherti R."/>
            <person name="Tsui H.-C.T."/>
            <person name="Winkler M.E."/>
        </authorList>
    </citation>
    <scope>NUCLEOTIDE SEQUENCE [LARGE SCALE GENOMIC DNA]</scope>
    <source>
        <strain evidence="3 4">YBY</strain>
    </source>
</reference>
<dbReference type="InterPro" id="IPR040487">
    <property type="entry name" value="Peptidase_M23_N"/>
</dbReference>
<dbReference type="InterPro" id="IPR050570">
    <property type="entry name" value="Cell_wall_metabolism_enzyme"/>
</dbReference>
<gene>
    <name evidence="3" type="ORF">DF183_04340</name>
</gene>
<protein>
    <submittedName>
        <fullName evidence="3">M23 family peptidase</fullName>
    </submittedName>
</protein>
<evidence type="ECO:0000259" key="1">
    <source>
        <dbReference type="Pfam" id="PF01551"/>
    </source>
</evidence>
<evidence type="ECO:0000259" key="2">
    <source>
        <dbReference type="Pfam" id="PF18421"/>
    </source>
</evidence>
<dbReference type="PANTHER" id="PTHR21666">
    <property type="entry name" value="PEPTIDASE-RELATED"/>
    <property type="match status" value="1"/>
</dbReference>
<dbReference type="RefSeq" id="WP_109088465.1">
    <property type="nucleotide sequence ID" value="NZ_QEXO01000001.1"/>
</dbReference>
<accession>A0A2U2BPM5</accession>
<dbReference type="InterPro" id="IPR016047">
    <property type="entry name" value="M23ase_b-sheet_dom"/>
</dbReference>
<dbReference type="SUPFAM" id="SSF51261">
    <property type="entry name" value="Duplicated hybrid motif"/>
    <property type="match status" value="1"/>
</dbReference>
<comment type="caution">
    <text evidence="3">The sequence shown here is derived from an EMBL/GenBank/DDBJ whole genome shotgun (WGS) entry which is preliminary data.</text>
</comment>
<dbReference type="Gene3D" id="2.70.70.10">
    <property type="entry name" value="Glucose Permease (Domain IIA)"/>
    <property type="match status" value="1"/>
</dbReference>
<dbReference type="STRING" id="511.UZ73_00735"/>
<feature type="domain" description="Peptidase family M23 N-terminal" evidence="2">
    <location>
        <begin position="43"/>
        <end position="113"/>
    </location>
</feature>
<dbReference type="EMBL" id="QEXO01000001">
    <property type="protein sequence ID" value="PWE15962.1"/>
    <property type="molecule type" value="Genomic_DNA"/>
</dbReference>
<dbReference type="CDD" id="cd12797">
    <property type="entry name" value="M23_peptidase"/>
    <property type="match status" value="1"/>
</dbReference>
<organism evidence="3 4">
    <name type="scientific">Alcaligenes faecalis</name>
    <dbReference type="NCBI Taxonomy" id="511"/>
    <lineage>
        <taxon>Bacteria</taxon>
        <taxon>Pseudomonadati</taxon>
        <taxon>Pseudomonadota</taxon>
        <taxon>Betaproteobacteria</taxon>
        <taxon>Burkholderiales</taxon>
        <taxon>Alcaligenaceae</taxon>
        <taxon>Alcaligenes</taxon>
    </lineage>
</organism>